<dbReference type="SUPFAM" id="SSF53822">
    <property type="entry name" value="Periplasmic binding protein-like I"/>
    <property type="match status" value="1"/>
</dbReference>
<proteinExistence type="predicted"/>
<dbReference type="Pfam" id="PF13377">
    <property type="entry name" value="Peripla_BP_3"/>
    <property type="match status" value="1"/>
</dbReference>
<gene>
    <name evidence="5" type="ORF">BLA24_10215</name>
</gene>
<feature type="non-terminal residue" evidence="5">
    <location>
        <position position="1"/>
    </location>
</feature>
<keyword evidence="3" id="KW-0804">Transcription</keyword>
<sequence length="59" mass="6254">ADLLSPAVTVVAQDPARLGRTAARLLFRRLEGVEGAPRRVELPTRLVPRGSGELPPPSA</sequence>
<evidence type="ECO:0000313" key="5">
    <source>
        <dbReference type="EMBL" id="PHQ52000.1"/>
    </source>
</evidence>
<dbReference type="Gene3D" id="3.40.50.2300">
    <property type="match status" value="1"/>
</dbReference>
<dbReference type="Proteomes" id="UP000222531">
    <property type="component" value="Unassembled WGS sequence"/>
</dbReference>
<comment type="caution">
    <text evidence="5">The sequence shown here is derived from an EMBL/GenBank/DDBJ whole genome shotgun (WGS) entry which is preliminary data.</text>
</comment>
<dbReference type="GO" id="GO:0003677">
    <property type="term" value="F:DNA binding"/>
    <property type="evidence" value="ECO:0007669"/>
    <property type="project" value="UniProtKB-KW"/>
</dbReference>
<protein>
    <recommendedName>
        <fullName evidence="4">Transcriptional regulator LacI/GalR-like sensor domain-containing protein</fullName>
    </recommendedName>
</protein>
<name>A0A2G1XL93_STRCJ</name>
<evidence type="ECO:0000256" key="1">
    <source>
        <dbReference type="ARBA" id="ARBA00023015"/>
    </source>
</evidence>
<dbReference type="RefSeq" id="WP_192939062.1">
    <property type="nucleotide sequence ID" value="NZ_NHZO01000112.1"/>
</dbReference>
<evidence type="ECO:0000256" key="2">
    <source>
        <dbReference type="ARBA" id="ARBA00023125"/>
    </source>
</evidence>
<evidence type="ECO:0000259" key="4">
    <source>
        <dbReference type="Pfam" id="PF13377"/>
    </source>
</evidence>
<dbReference type="EMBL" id="NHZO01000112">
    <property type="protein sequence ID" value="PHQ52000.1"/>
    <property type="molecule type" value="Genomic_DNA"/>
</dbReference>
<dbReference type="AlphaFoldDB" id="A0A2G1XL93"/>
<accession>A0A2G1XL93</accession>
<reference evidence="5 6" key="1">
    <citation type="journal article" date="2017" name="Biochemistry">
        <title>Identification of the Biosynthetic Pathway for the Antibiotic Bicyclomycin.</title>
        <authorList>
            <person name="Patteson J."/>
            <person name="Cai W."/>
            <person name="Johnson R.A."/>
            <person name="Santa Maria K."/>
            <person name="Li B."/>
        </authorList>
    </citation>
    <scope>NUCLEOTIDE SEQUENCE [LARGE SCALE GENOMIC DNA]</scope>
    <source>
        <strain evidence="5 6">ATCC 21532</strain>
    </source>
</reference>
<evidence type="ECO:0000256" key="3">
    <source>
        <dbReference type="ARBA" id="ARBA00023163"/>
    </source>
</evidence>
<keyword evidence="1" id="KW-0805">Transcription regulation</keyword>
<keyword evidence="2" id="KW-0238">DNA-binding</keyword>
<evidence type="ECO:0000313" key="6">
    <source>
        <dbReference type="Proteomes" id="UP000222531"/>
    </source>
</evidence>
<organism evidence="5 6">
    <name type="scientific">Streptomyces cinnamoneus</name>
    <name type="common">Streptoverticillium cinnamoneum</name>
    <dbReference type="NCBI Taxonomy" id="53446"/>
    <lineage>
        <taxon>Bacteria</taxon>
        <taxon>Bacillati</taxon>
        <taxon>Actinomycetota</taxon>
        <taxon>Actinomycetes</taxon>
        <taxon>Kitasatosporales</taxon>
        <taxon>Streptomycetaceae</taxon>
        <taxon>Streptomyces</taxon>
        <taxon>Streptomyces cinnamoneus group</taxon>
    </lineage>
</organism>
<dbReference type="InterPro" id="IPR028082">
    <property type="entry name" value="Peripla_BP_I"/>
</dbReference>
<feature type="domain" description="Transcriptional regulator LacI/GalR-like sensor" evidence="4">
    <location>
        <begin position="2"/>
        <end position="51"/>
    </location>
</feature>
<dbReference type="InterPro" id="IPR046335">
    <property type="entry name" value="LacI/GalR-like_sensor"/>
</dbReference>
<keyword evidence="6" id="KW-1185">Reference proteome</keyword>